<accession>A0A0F9WY71</accession>
<reference evidence="2" key="1">
    <citation type="journal article" date="2015" name="Nature">
        <title>Complex archaea that bridge the gap between prokaryotes and eukaryotes.</title>
        <authorList>
            <person name="Spang A."/>
            <person name="Saw J.H."/>
            <person name="Jorgensen S.L."/>
            <person name="Zaremba-Niedzwiedzka K."/>
            <person name="Martijn J."/>
            <person name="Lind A.E."/>
            <person name="van Eijk R."/>
            <person name="Schleper C."/>
            <person name="Guy L."/>
            <person name="Ettema T.J."/>
        </authorList>
    </citation>
    <scope>NUCLEOTIDE SEQUENCE</scope>
</reference>
<evidence type="ECO:0000313" key="2">
    <source>
        <dbReference type="EMBL" id="KKN91381.1"/>
    </source>
</evidence>
<dbReference type="AlphaFoldDB" id="A0A0F9WY71"/>
<organism evidence="2">
    <name type="scientific">marine sediment metagenome</name>
    <dbReference type="NCBI Taxonomy" id="412755"/>
    <lineage>
        <taxon>unclassified sequences</taxon>
        <taxon>metagenomes</taxon>
        <taxon>ecological metagenomes</taxon>
    </lineage>
</organism>
<feature type="compositionally biased region" description="Low complexity" evidence="1">
    <location>
        <begin position="33"/>
        <end position="44"/>
    </location>
</feature>
<name>A0A0F9WY71_9ZZZZ</name>
<proteinExistence type="predicted"/>
<comment type="caution">
    <text evidence="2">The sequence shown here is derived from an EMBL/GenBank/DDBJ whole genome shotgun (WGS) entry which is preliminary data.</text>
</comment>
<evidence type="ECO:0000256" key="1">
    <source>
        <dbReference type="SAM" id="MobiDB-lite"/>
    </source>
</evidence>
<dbReference type="EMBL" id="LAZR01000104">
    <property type="protein sequence ID" value="KKN91381.1"/>
    <property type="molecule type" value="Genomic_DNA"/>
</dbReference>
<gene>
    <name evidence="2" type="ORF">LCGC14_0219270</name>
</gene>
<sequence length="61" mass="6361">MKKLAAAAILLAGMGLLVGCQDEPEDKMEDASDSMSDAMDNMGDAAEETGDAIEQKAQEAQ</sequence>
<dbReference type="PROSITE" id="PS51257">
    <property type="entry name" value="PROKAR_LIPOPROTEIN"/>
    <property type="match status" value="1"/>
</dbReference>
<feature type="region of interest" description="Disordered" evidence="1">
    <location>
        <begin position="25"/>
        <end position="61"/>
    </location>
</feature>
<protein>
    <submittedName>
        <fullName evidence="2">Uncharacterized protein</fullName>
    </submittedName>
</protein>